<proteinExistence type="predicted"/>
<feature type="region of interest" description="Disordered" evidence="1">
    <location>
        <begin position="75"/>
        <end position="100"/>
    </location>
</feature>
<name>A0A834MVG4_VESVU</name>
<comment type="caution">
    <text evidence="2">The sequence shown here is derived from an EMBL/GenBank/DDBJ whole genome shotgun (WGS) entry which is preliminary data.</text>
</comment>
<organism evidence="2 3">
    <name type="scientific">Vespula vulgaris</name>
    <name type="common">Yellow jacket</name>
    <name type="synonym">Wasp</name>
    <dbReference type="NCBI Taxonomy" id="7454"/>
    <lineage>
        <taxon>Eukaryota</taxon>
        <taxon>Metazoa</taxon>
        <taxon>Ecdysozoa</taxon>
        <taxon>Arthropoda</taxon>
        <taxon>Hexapoda</taxon>
        <taxon>Insecta</taxon>
        <taxon>Pterygota</taxon>
        <taxon>Neoptera</taxon>
        <taxon>Endopterygota</taxon>
        <taxon>Hymenoptera</taxon>
        <taxon>Apocrita</taxon>
        <taxon>Aculeata</taxon>
        <taxon>Vespoidea</taxon>
        <taxon>Vespidae</taxon>
        <taxon>Vespinae</taxon>
        <taxon>Vespula</taxon>
    </lineage>
</organism>
<sequence length="132" mass="13302">MLKHNSKSISEHVYQASWELFLSWNSIDGTESGVRSVKISSSQEQFKAGNLVWLGTVETTFRAAGNQYTAYISSSGGGRGGGGGGGGGGSDAGGGGGASGGGGYEVSCVSSSSFLSRTCKLASKASIESFVI</sequence>
<reference evidence="2" key="1">
    <citation type="journal article" date="2020" name="G3 (Bethesda)">
        <title>High-Quality Assemblies for Three Invasive Social Wasps from the &lt;i&gt;Vespula&lt;/i&gt; Genus.</title>
        <authorList>
            <person name="Harrop T.W.R."/>
            <person name="Guhlin J."/>
            <person name="McLaughlin G.M."/>
            <person name="Permina E."/>
            <person name="Stockwell P."/>
            <person name="Gilligan J."/>
            <person name="Le Lec M.F."/>
            <person name="Gruber M.A.M."/>
            <person name="Quinn O."/>
            <person name="Lovegrove M."/>
            <person name="Duncan E.J."/>
            <person name="Remnant E.J."/>
            <person name="Van Eeckhoven J."/>
            <person name="Graham B."/>
            <person name="Knapp R.A."/>
            <person name="Langford K.W."/>
            <person name="Kronenberg Z."/>
            <person name="Press M.O."/>
            <person name="Eacker S.M."/>
            <person name="Wilson-Rankin E.E."/>
            <person name="Purcell J."/>
            <person name="Lester P.J."/>
            <person name="Dearden P.K."/>
        </authorList>
    </citation>
    <scope>NUCLEOTIDE SEQUENCE</scope>
    <source>
        <strain evidence="2">Marl-1</strain>
    </source>
</reference>
<protein>
    <submittedName>
        <fullName evidence="2">Uncharacterized protein</fullName>
    </submittedName>
</protein>
<gene>
    <name evidence="2" type="ORF">HZH66_011304</name>
</gene>
<evidence type="ECO:0000313" key="3">
    <source>
        <dbReference type="Proteomes" id="UP000614350"/>
    </source>
</evidence>
<dbReference type="Proteomes" id="UP000614350">
    <property type="component" value="Unassembled WGS sequence"/>
</dbReference>
<evidence type="ECO:0000313" key="2">
    <source>
        <dbReference type="EMBL" id="KAF7386852.1"/>
    </source>
</evidence>
<evidence type="ECO:0000256" key="1">
    <source>
        <dbReference type="SAM" id="MobiDB-lite"/>
    </source>
</evidence>
<accession>A0A834MVG4</accession>
<keyword evidence="3" id="KW-1185">Reference proteome</keyword>
<dbReference type="AlphaFoldDB" id="A0A834MVG4"/>
<dbReference type="EMBL" id="JACSEA010000013">
    <property type="protein sequence ID" value="KAF7386852.1"/>
    <property type="molecule type" value="Genomic_DNA"/>
</dbReference>